<dbReference type="InParanoid" id="A0A371RK05"/>
<comment type="caution">
    <text evidence="6">The sequence shown here is derived from an EMBL/GenBank/DDBJ whole genome shotgun (WGS) entry which is preliminary data.</text>
</comment>
<protein>
    <submittedName>
        <fullName evidence="6">Uncharacterized protein</fullName>
    </submittedName>
</protein>
<feature type="region of interest" description="Disordered" evidence="4">
    <location>
        <begin position="285"/>
        <end position="347"/>
    </location>
</feature>
<evidence type="ECO:0000256" key="4">
    <source>
        <dbReference type="SAM" id="MobiDB-lite"/>
    </source>
</evidence>
<name>A0A371RK05_9PROT</name>
<dbReference type="InterPro" id="IPR051012">
    <property type="entry name" value="CellSynth/LPSAsmb/PSIAsmb"/>
</dbReference>
<accession>A0A371RK05</accession>
<evidence type="ECO:0000313" key="6">
    <source>
        <dbReference type="EMBL" id="RFB05785.1"/>
    </source>
</evidence>
<dbReference type="EMBL" id="QUQO01000001">
    <property type="protein sequence ID" value="RFB05785.1"/>
    <property type="molecule type" value="Genomic_DNA"/>
</dbReference>
<keyword evidence="1" id="KW-0677">Repeat</keyword>
<dbReference type="InterPro" id="IPR011990">
    <property type="entry name" value="TPR-like_helical_dom_sf"/>
</dbReference>
<evidence type="ECO:0000256" key="5">
    <source>
        <dbReference type="SAM" id="SignalP"/>
    </source>
</evidence>
<evidence type="ECO:0000256" key="1">
    <source>
        <dbReference type="ARBA" id="ARBA00022737"/>
    </source>
</evidence>
<reference evidence="6 7" key="1">
    <citation type="submission" date="2018-08" db="EMBL/GenBank/DDBJ databases">
        <title>Parvularcula sp. SM1705, isolated from surface water of the South Sea China.</title>
        <authorList>
            <person name="Sun L."/>
        </authorList>
    </citation>
    <scope>NUCLEOTIDE SEQUENCE [LARGE SCALE GENOMIC DNA]</scope>
    <source>
        <strain evidence="6 7">SM1705</strain>
    </source>
</reference>
<keyword evidence="7" id="KW-1185">Reference proteome</keyword>
<proteinExistence type="predicted"/>
<evidence type="ECO:0000313" key="7">
    <source>
        <dbReference type="Proteomes" id="UP000264589"/>
    </source>
</evidence>
<keyword evidence="5" id="KW-0732">Signal</keyword>
<sequence length="365" mass="38691">MNEMAPLSLRRTTSVMILAAALSACATSSSGFMSTPETEVAAQPTPSGLDPIATAAFWGTRYDRDPSDTGVAVSFSKALRDVENNEEALRVMQQANSRSRDDADVLLELGKTLIANERAYEAVRPIERSLALGNYEDWSALSAYGVALDMTGQHRQARIQYERALALAPDKSKVLNNMGLSYALSGRHEKAEEVLREATNDGQGTARVRQNFAIVLAMSGKTADAERLARSDLPPSVADGNVAYFRELVAGPAYWGDLAQSNVELPDFGDDPDTVSYAVHQSVVPEPNPSPTPGLIKKNQPSSNAPGVAPFTAPEVIDGKPAPGAGAKATDSDAVGASAKADEDQPTIVAQAATTGPEVLQYKDD</sequence>
<dbReference type="SMART" id="SM00028">
    <property type="entry name" value="TPR"/>
    <property type="match status" value="3"/>
</dbReference>
<dbReference type="PANTHER" id="PTHR45586:SF1">
    <property type="entry name" value="LIPOPOLYSACCHARIDE ASSEMBLY PROTEIN B"/>
    <property type="match status" value="1"/>
</dbReference>
<dbReference type="SUPFAM" id="SSF48452">
    <property type="entry name" value="TPR-like"/>
    <property type="match status" value="1"/>
</dbReference>
<feature type="chain" id="PRO_5017010018" evidence="5">
    <location>
        <begin position="27"/>
        <end position="365"/>
    </location>
</feature>
<feature type="signal peptide" evidence="5">
    <location>
        <begin position="1"/>
        <end position="26"/>
    </location>
</feature>
<dbReference type="Proteomes" id="UP000264589">
    <property type="component" value="Unassembled WGS sequence"/>
</dbReference>
<gene>
    <name evidence="6" type="ORF">DX908_11215</name>
</gene>
<dbReference type="Pfam" id="PF13181">
    <property type="entry name" value="TPR_8"/>
    <property type="match status" value="1"/>
</dbReference>
<dbReference type="PROSITE" id="PS50005">
    <property type="entry name" value="TPR"/>
    <property type="match status" value="1"/>
</dbReference>
<evidence type="ECO:0000256" key="3">
    <source>
        <dbReference type="PROSITE-ProRule" id="PRU00339"/>
    </source>
</evidence>
<dbReference type="PANTHER" id="PTHR45586">
    <property type="entry name" value="TPR REPEAT-CONTAINING PROTEIN PA4667"/>
    <property type="match status" value="1"/>
</dbReference>
<dbReference type="InterPro" id="IPR019734">
    <property type="entry name" value="TPR_rpt"/>
</dbReference>
<dbReference type="AlphaFoldDB" id="A0A371RK05"/>
<feature type="compositionally biased region" description="Low complexity" evidence="4">
    <location>
        <begin position="319"/>
        <end position="329"/>
    </location>
</feature>
<evidence type="ECO:0000256" key="2">
    <source>
        <dbReference type="ARBA" id="ARBA00022803"/>
    </source>
</evidence>
<keyword evidence="2 3" id="KW-0802">TPR repeat</keyword>
<organism evidence="6 7">
    <name type="scientific">Parvularcula marina</name>
    <dbReference type="NCBI Taxonomy" id="2292771"/>
    <lineage>
        <taxon>Bacteria</taxon>
        <taxon>Pseudomonadati</taxon>
        <taxon>Pseudomonadota</taxon>
        <taxon>Alphaproteobacteria</taxon>
        <taxon>Parvularculales</taxon>
        <taxon>Parvularculaceae</taxon>
        <taxon>Parvularcula</taxon>
    </lineage>
</organism>
<dbReference type="Gene3D" id="1.25.40.10">
    <property type="entry name" value="Tetratricopeptide repeat domain"/>
    <property type="match status" value="1"/>
</dbReference>
<feature type="repeat" description="TPR" evidence="3">
    <location>
        <begin position="138"/>
        <end position="171"/>
    </location>
</feature>